<dbReference type="Gene3D" id="6.10.250.690">
    <property type="match status" value="1"/>
</dbReference>
<keyword evidence="4 7" id="KW-0238">DNA-binding</keyword>
<dbReference type="Pfam" id="PF00072">
    <property type="entry name" value="Response_reg"/>
    <property type="match status" value="1"/>
</dbReference>
<feature type="DNA-binding region" description="OmpR/PhoB-type" evidence="7">
    <location>
        <begin position="163"/>
        <end position="262"/>
    </location>
</feature>
<proteinExistence type="predicted"/>
<keyword evidence="3" id="KW-0805">Transcription regulation</keyword>
<evidence type="ECO:0000256" key="7">
    <source>
        <dbReference type="PROSITE-ProRule" id="PRU01091"/>
    </source>
</evidence>
<reference evidence="10 11" key="1">
    <citation type="submission" date="2020-08" db="EMBL/GenBank/DDBJ databases">
        <authorList>
            <person name="Mo P."/>
        </authorList>
    </citation>
    <scope>NUCLEOTIDE SEQUENCE [LARGE SCALE GENOMIC DNA]</scope>
    <source>
        <strain evidence="10 11">CGMCC 4.1532</strain>
    </source>
</reference>
<organism evidence="10 11">
    <name type="scientific">Pseudonocardia petroleophila</name>
    <dbReference type="NCBI Taxonomy" id="37331"/>
    <lineage>
        <taxon>Bacteria</taxon>
        <taxon>Bacillati</taxon>
        <taxon>Actinomycetota</taxon>
        <taxon>Actinomycetes</taxon>
        <taxon>Pseudonocardiales</taxon>
        <taxon>Pseudonocardiaceae</taxon>
        <taxon>Pseudonocardia</taxon>
    </lineage>
</organism>
<dbReference type="CDD" id="cd17574">
    <property type="entry name" value="REC_OmpR"/>
    <property type="match status" value="1"/>
</dbReference>
<dbReference type="CDD" id="cd00383">
    <property type="entry name" value="trans_reg_C"/>
    <property type="match status" value="1"/>
</dbReference>
<dbReference type="PANTHER" id="PTHR48111:SF21">
    <property type="entry name" value="DNA-BINDING DUAL MASTER TRANSCRIPTIONAL REGULATOR RPAA"/>
    <property type="match status" value="1"/>
</dbReference>
<dbReference type="InterPro" id="IPR016032">
    <property type="entry name" value="Sig_transdc_resp-reg_C-effctor"/>
</dbReference>
<gene>
    <name evidence="10" type="ORF">H6H00_01190</name>
</gene>
<evidence type="ECO:0000256" key="5">
    <source>
        <dbReference type="ARBA" id="ARBA00023163"/>
    </source>
</evidence>
<evidence type="ECO:0000259" key="8">
    <source>
        <dbReference type="PROSITE" id="PS50110"/>
    </source>
</evidence>
<keyword evidence="1 6" id="KW-0597">Phosphoprotein</keyword>
<feature type="modified residue" description="4-aspartylphosphate" evidence="6">
    <location>
        <position position="90"/>
    </location>
</feature>
<sequence length="262" mass="28548">MVSSSVLGPKDTSQSLQLRTFSVIDCLEPAAPGDTTAVQPSVLLIEDDLRIRRVVQLGLAKDGFDVAEAPTGEDGLAMLGDRSFDVVCVDVMLPGCDGFAVCHGVRRDSDIPIIMVTARADSHDVVRGLEAGADDYVSKPFMVPELSARIRALLRRAQGAQVRHRVRAGDLEIAPRDGVVLRGGRPLHLTRTEFRILCELAAAPGRVCSRAELLERVWGHGYFGDSRPVDVHIGRLRRRIEADPGRPEIVLTARGLGYRLQT</sequence>
<dbReference type="GO" id="GO:0006355">
    <property type="term" value="P:regulation of DNA-templated transcription"/>
    <property type="evidence" value="ECO:0007669"/>
    <property type="project" value="InterPro"/>
</dbReference>
<evidence type="ECO:0000256" key="4">
    <source>
        <dbReference type="ARBA" id="ARBA00023125"/>
    </source>
</evidence>
<dbReference type="GO" id="GO:0005829">
    <property type="term" value="C:cytosol"/>
    <property type="evidence" value="ECO:0007669"/>
    <property type="project" value="TreeGrafter"/>
</dbReference>
<keyword evidence="2" id="KW-0902">Two-component regulatory system</keyword>
<evidence type="ECO:0000256" key="1">
    <source>
        <dbReference type="ARBA" id="ARBA00022553"/>
    </source>
</evidence>
<dbReference type="Gene3D" id="3.40.50.2300">
    <property type="match status" value="1"/>
</dbReference>
<dbReference type="Gene3D" id="1.10.10.10">
    <property type="entry name" value="Winged helix-like DNA-binding domain superfamily/Winged helix DNA-binding domain"/>
    <property type="match status" value="1"/>
</dbReference>
<evidence type="ECO:0000259" key="9">
    <source>
        <dbReference type="PROSITE" id="PS51755"/>
    </source>
</evidence>
<dbReference type="GO" id="GO:0032993">
    <property type="term" value="C:protein-DNA complex"/>
    <property type="evidence" value="ECO:0007669"/>
    <property type="project" value="TreeGrafter"/>
</dbReference>
<dbReference type="InterPro" id="IPR001789">
    <property type="entry name" value="Sig_transdc_resp-reg_receiver"/>
</dbReference>
<dbReference type="InterPro" id="IPR039420">
    <property type="entry name" value="WalR-like"/>
</dbReference>
<evidence type="ECO:0000256" key="6">
    <source>
        <dbReference type="PROSITE-ProRule" id="PRU00169"/>
    </source>
</evidence>
<dbReference type="FunFam" id="1.10.10.10:FF:000018">
    <property type="entry name" value="DNA-binding response regulator ResD"/>
    <property type="match status" value="1"/>
</dbReference>
<dbReference type="GO" id="GO:0000156">
    <property type="term" value="F:phosphorelay response regulator activity"/>
    <property type="evidence" value="ECO:0007669"/>
    <property type="project" value="TreeGrafter"/>
</dbReference>
<dbReference type="PANTHER" id="PTHR48111">
    <property type="entry name" value="REGULATOR OF RPOS"/>
    <property type="match status" value="1"/>
</dbReference>
<evidence type="ECO:0000313" key="10">
    <source>
        <dbReference type="EMBL" id="QNG52719.1"/>
    </source>
</evidence>
<dbReference type="EMBL" id="CP060131">
    <property type="protein sequence ID" value="QNG52719.1"/>
    <property type="molecule type" value="Genomic_DNA"/>
</dbReference>
<dbReference type="InterPro" id="IPR001867">
    <property type="entry name" value="OmpR/PhoB-type_DNA-bd"/>
</dbReference>
<dbReference type="Pfam" id="PF00486">
    <property type="entry name" value="Trans_reg_C"/>
    <property type="match status" value="1"/>
</dbReference>
<dbReference type="SUPFAM" id="SSF52172">
    <property type="entry name" value="CheY-like"/>
    <property type="match status" value="1"/>
</dbReference>
<dbReference type="Proteomes" id="UP000515728">
    <property type="component" value="Chromosome"/>
</dbReference>
<accession>A0A7G7MIV8</accession>
<dbReference type="PROSITE" id="PS50110">
    <property type="entry name" value="RESPONSE_REGULATORY"/>
    <property type="match status" value="1"/>
</dbReference>
<dbReference type="PROSITE" id="PS51755">
    <property type="entry name" value="OMPR_PHOB"/>
    <property type="match status" value="1"/>
</dbReference>
<evidence type="ECO:0000256" key="3">
    <source>
        <dbReference type="ARBA" id="ARBA00023015"/>
    </source>
</evidence>
<protein>
    <submittedName>
        <fullName evidence="10">Response regulator transcription factor</fullName>
    </submittedName>
</protein>
<keyword evidence="5" id="KW-0804">Transcription</keyword>
<evidence type="ECO:0000313" key="11">
    <source>
        <dbReference type="Proteomes" id="UP000515728"/>
    </source>
</evidence>
<dbReference type="KEGG" id="ppel:H6H00_01190"/>
<feature type="domain" description="Response regulatory" evidence="8">
    <location>
        <begin position="41"/>
        <end position="154"/>
    </location>
</feature>
<dbReference type="GO" id="GO:0000976">
    <property type="term" value="F:transcription cis-regulatory region binding"/>
    <property type="evidence" value="ECO:0007669"/>
    <property type="project" value="TreeGrafter"/>
</dbReference>
<dbReference type="InterPro" id="IPR036388">
    <property type="entry name" value="WH-like_DNA-bd_sf"/>
</dbReference>
<dbReference type="SUPFAM" id="SSF46894">
    <property type="entry name" value="C-terminal effector domain of the bipartite response regulators"/>
    <property type="match status" value="1"/>
</dbReference>
<dbReference type="SMART" id="SM00448">
    <property type="entry name" value="REC"/>
    <property type="match status" value="1"/>
</dbReference>
<name>A0A7G7MIV8_9PSEU</name>
<feature type="domain" description="OmpR/PhoB-type" evidence="9">
    <location>
        <begin position="163"/>
        <end position="262"/>
    </location>
</feature>
<dbReference type="AlphaFoldDB" id="A0A7G7MIV8"/>
<dbReference type="SMART" id="SM00862">
    <property type="entry name" value="Trans_reg_C"/>
    <property type="match status" value="1"/>
</dbReference>
<evidence type="ECO:0000256" key="2">
    <source>
        <dbReference type="ARBA" id="ARBA00023012"/>
    </source>
</evidence>
<keyword evidence="11" id="KW-1185">Reference proteome</keyword>
<dbReference type="InterPro" id="IPR011006">
    <property type="entry name" value="CheY-like_superfamily"/>
</dbReference>